<evidence type="ECO:0000259" key="2">
    <source>
        <dbReference type="PROSITE" id="PS51782"/>
    </source>
</evidence>
<gene>
    <name evidence="3" type="ORF">EJP82_24420</name>
</gene>
<feature type="region of interest" description="Disordered" evidence="1">
    <location>
        <begin position="432"/>
        <end position="498"/>
    </location>
</feature>
<feature type="region of interest" description="Disordered" evidence="1">
    <location>
        <begin position="177"/>
        <end position="198"/>
    </location>
</feature>
<dbReference type="AlphaFoldDB" id="A0A433XZL4"/>
<keyword evidence="4" id="KW-1185">Reference proteome</keyword>
<feature type="region of interest" description="Disordered" evidence="1">
    <location>
        <begin position="104"/>
        <end position="155"/>
    </location>
</feature>
<organism evidence="3 4">
    <name type="scientific">Paenibacillus anaericanus</name>
    <dbReference type="NCBI Taxonomy" id="170367"/>
    <lineage>
        <taxon>Bacteria</taxon>
        <taxon>Bacillati</taxon>
        <taxon>Bacillota</taxon>
        <taxon>Bacilli</taxon>
        <taxon>Bacillales</taxon>
        <taxon>Paenibacillaceae</taxon>
        <taxon>Paenibacillus</taxon>
    </lineage>
</organism>
<feature type="compositionally biased region" description="Low complexity" evidence="1">
    <location>
        <begin position="104"/>
        <end position="121"/>
    </location>
</feature>
<dbReference type="Gene3D" id="3.10.350.10">
    <property type="entry name" value="LysM domain"/>
    <property type="match status" value="2"/>
</dbReference>
<feature type="domain" description="LysM" evidence="2">
    <location>
        <begin position="2"/>
        <end position="47"/>
    </location>
</feature>
<name>A0A433XZL4_9BACL</name>
<evidence type="ECO:0000256" key="1">
    <source>
        <dbReference type="SAM" id="MobiDB-lite"/>
    </source>
</evidence>
<evidence type="ECO:0000313" key="4">
    <source>
        <dbReference type="Proteomes" id="UP000279446"/>
    </source>
</evidence>
<feature type="domain" description="LysM" evidence="2">
    <location>
        <begin position="57"/>
        <end position="102"/>
    </location>
</feature>
<accession>A0A433XZL4</accession>
<reference evidence="3 4" key="1">
    <citation type="submission" date="2018-12" db="EMBL/GenBank/DDBJ databases">
        <authorList>
            <person name="Sun L."/>
            <person name="Chen Z."/>
        </authorList>
    </citation>
    <scope>NUCLEOTIDE SEQUENCE [LARGE SCALE GENOMIC DNA]</scope>
    <source>
        <strain evidence="3 4">DSM 15890</strain>
    </source>
</reference>
<dbReference type="Pfam" id="PF01476">
    <property type="entry name" value="LysM"/>
    <property type="match status" value="2"/>
</dbReference>
<dbReference type="PROSITE" id="PS51782">
    <property type="entry name" value="LYSM"/>
    <property type="match status" value="2"/>
</dbReference>
<dbReference type="PANTHER" id="PTHR33734">
    <property type="entry name" value="LYSM DOMAIN-CONTAINING GPI-ANCHORED PROTEIN 2"/>
    <property type="match status" value="1"/>
</dbReference>
<feature type="compositionally biased region" description="Polar residues" evidence="1">
    <location>
        <begin position="432"/>
        <end position="441"/>
    </location>
</feature>
<dbReference type="RefSeq" id="WP_127194672.1">
    <property type="nucleotide sequence ID" value="NZ_RZNY01000034.1"/>
</dbReference>
<dbReference type="GO" id="GO:0008932">
    <property type="term" value="F:lytic endotransglycosylase activity"/>
    <property type="evidence" value="ECO:0007669"/>
    <property type="project" value="TreeGrafter"/>
</dbReference>
<dbReference type="InterPro" id="IPR036779">
    <property type="entry name" value="LysM_dom_sf"/>
</dbReference>
<dbReference type="EMBL" id="RZNY01000034">
    <property type="protein sequence ID" value="RUT40644.1"/>
    <property type="molecule type" value="Genomic_DNA"/>
</dbReference>
<dbReference type="Proteomes" id="UP000279446">
    <property type="component" value="Unassembled WGS sequence"/>
</dbReference>
<feature type="compositionally biased region" description="Polar residues" evidence="1">
    <location>
        <begin position="486"/>
        <end position="498"/>
    </location>
</feature>
<dbReference type="PANTHER" id="PTHR33734:SF22">
    <property type="entry name" value="MEMBRANE-BOUND LYTIC MUREIN TRANSGLYCOSYLASE D"/>
    <property type="match status" value="1"/>
</dbReference>
<dbReference type="SMART" id="SM00257">
    <property type="entry name" value="LysM"/>
    <property type="match status" value="2"/>
</dbReference>
<protein>
    <submittedName>
        <fullName evidence="3">LysM peptidoglycan-binding domain-containing protein</fullName>
    </submittedName>
</protein>
<dbReference type="InterPro" id="IPR018392">
    <property type="entry name" value="LysM"/>
</dbReference>
<comment type="caution">
    <text evidence="3">The sequence shown here is derived from an EMBL/GenBank/DDBJ whole genome shotgun (WGS) entry which is preliminary data.</text>
</comment>
<evidence type="ECO:0000313" key="3">
    <source>
        <dbReference type="EMBL" id="RUT40644.1"/>
    </source>
</evidence>
<proteinExistence type="predicted"/>
<dbReference type="CDD" id="cd00118">
    <property type="entry name" value="LysM"/>
    <property type="match status" value="2"/>
</dbReference>
<feature type="compositionally biased region" description="Basic and acidic residues" evidence="1">
    <location>
        <begin position="137"/>
        <end position="155"/>
    </location>
</feature>
<sequence>MKIHIVKTGDTLFDLSKKYNVPLQKLIDANPQLSNPNELSVGMKIKIPSEAISIGGNKYVVKTGDSLWKIAKAWGIPLQALINANPQISDPNVLKVGEIVNIPSSSSSGQGGSSNQQPGGTSKPGNPGKKNTGVKPENVKSENIKPENVKPENIKPEVKPEAVKPEAIKPAPIKPEAIKPAPIKPENLKPAPIKPENIMPENIKPIPIMFEQLKTQELPCFPEPHYPEFMSPQNYQMEQQPMTLPAPLYPSSCGCSDFGMQPNNNLFQQYQTQAGNVSSFYDFPQTPQENSFMGQHCGNEGYPGIHSTPFYPVPGMMEPYWPAGYPFQSNSVQNPYDSNNQPMPNASPNQGYWPSNQMPSSCCGPQPYYQSPYACCEPVHPHMYAQPSSLGYGGVGGWGQANVQNMPMSNVGGANQMKGNYEIDRQKVELGQTSVEQNETGKTLPKSKAKKQVKISANTPSKKSSKKETSTSGNAGAKKDRVSRNGRASGNRNPWINE</sequence>
<dbReference type="SUPFAM" id="SSF54106">
    <property type="entry name" value="LysM domain"/>
    <property type="match status" value="2"/>
</dbReference>
<dbReference type="OrthoDB" id="2033517at2"/>